<organism evidence="1 2">
    <name type="scientific">Trifolium pratense</name>
    <name type="common">Red clover</name>
    <dbReference type="NCBI Taxonomy" id="57577"/>
    <lineage>
        <taxon>Eukaryota</taxon>
        <taxon>Viridiplantae</taxon>
        <taxon>Streptophyta</taxon>
        <taxon>Embryophyta</taxon>
        <taxon>Tracheophyta</taxon>
        <taxon>Spermatophyta</taxon>
        <taxon>Magnoliopsida</taxon>
        <taxon>eudicotyledons</taxon>
        <taxon>Gunneridae</taxon>
        <taxon>Pentapetalae</taxon>
        <taxon>rosids</taxon>
        <taxon>fabids</taxon>
        <taxon>Fabales</taxon>
        <taxon>Fabaceae</taxon>
        <taxon>Papilionoideae</taxon>
        <taxon>50 kb inversion clade</taxon>
        <taxon>NPAAA clade</taxon>
        <taxon>Hologalegina</taxon>
        <taxon>IRL clade</taxon>
        <taxon>Trifolieae</taxon>
        <taxon>Trifolium</taxon>
    </lineage>
</organism>
<proteinExistence type="predicted"/>
<protein>
    <submittedName>
        <fullName evidence="1">Uncharacterized protein</fullName>
    </submittedName>
</protein>
<dbReference type="Proteomes" id="UP001177021">
    <property type="component" value="Unassembled WGS sequence"/>
</dbReference>
<evidence type="ECO:0000313" key="2">
    <source>
        <dbReference type="Proteomes" id="UP001177021"/>
    </source>
</evidence>
<comment type="caution">
    <text evidence="1">The sequence shown here is derived from an EMBL/GenBank/DDBJ whole genome shotgun (WGS) entry which is preliminary data.</text>
</comment>
<reference evidence="1" key="1">
    <citation type="submission" date="2023-10" db="EMBL/GenBank/DDBJ databases">
        <authorList>
            <person name="Rodriguez Cubillos JULIANA M."/>
            <person name="De Vega J."/>
        </authorList>
    </citation>
    <scope>NUCLEOTIDE SEQUENCE</scope>
</reference>
<dbReference type="EMBL" id="CASHSV030000034">
    <property type="protein sequence ID" value="CAJ2642537.1"/>
    <property type="molecule type" value="Genomic_DNA"/>
</dbReference>
<sequence>MVTSDLVSQLTKPTFRADSDLELKLKNIIIQQLDMLLVMFLDLLSNALLR</sequence>
<evidence type="ECO:0000313" key="1">
    <source>
        <dbReference type="EMBL" id="CAJ2642537.1"/>
    </source>
</evidence>
<gene>
    <name evidence="1" type="ORF">MILVUS5_LOCUS12009</name>
</gene>
<accession>A0ACB0JFX3</accession>
<keyword evidence="2" id="KW-1185">Reference proteome</keyword>
<name>A0ACB0JFX3_TRIPR</name>